<feature type="non-terminal residue" evidence="1">
    <location>
        <position position="257"/>
    </location>
</feature>
<name>A0A9P0MKE0_ACAOB</name>
<proteinExistence type="predicted"/>
<evidence type="ECO:0000313" key="2">
    <source>
        <dbReference type="Proteomes" id="UP001152888"/>
    </source>
</evidence>
<keyword evidence="2" id="KW-1185">Reference proteome</keyword>
<dbReference type="Proteomes" id="UP001152888">
    <property type="component" value="Unassembled WGS sequence"/>
</dbReference>
<organism evidence="1 2">
    <name type="scientific">Acanthoscelides obtectus</name>
    <name type="common">Bean weevil</name>
    <name type="synonym">Bruchus obtectus</name>
    <dbReference type="NCBI Taxonomy" id="200917"/>
    <lineage>
        <taxon>Eukaryota</taxon>
        <taxon>Metazoa</taxon>
        <taxon>Ecdysozoa</taxon>
        <taxon>Arthropoda</taxon>
        <taxon>Hexapoda</taxon>
        <taxon>Insecta</taxon>
        <taxon>Pterygota</taxon>
        <taxon>Neoptera</taxon>
        <taxon>Endopterygota</taxon>
        <taxon>Coleoptera</taxon>
        <taxon>Polyphaga</taxon>
        <taxon>Cucujiformia</taxon>
        <taxon>Chrysomeloidea</taxon>
        <taxon>Chrysomelidae</taxon>
        <taxon>Bruchinae</taxon>
        <taxon>Bruchini</taxon>
        <taxon>Acanthoscelides</taxon>
    </lineage>
</organism>
<protein>
    <submittedName>
        <fullName evidence="1">Uncharacterized protein</fullName>
    </submittedName>
</protein>
<comment type="caution">
    <text evidence="1">The sequence shown here is derived from an EMBL/GenBank/DDBJ whole genome shotgun (WGS) entry which is preliminary data.</text>
</comment>
<dbReference type="OrthoDB" id="6748180at2759"/>
<dbReference type="Gene3D" id="3.30.420.10">
    <property type="entry name" value="Ribonuclease H-like superfamily/Ribonuclease H"/>
    <property type="match status" value="1"/>
</dbReference>
<dbReference type="EMBL" id="CAKOFQ010008462">
    <property type="protein sequence ID" value="CAH2014279.1"/>
    <property type="molecule type" value="Genomic_DNA"/>
</dbReference>
<sequence>KICFSNICGINSNIDAVHHYLQSNRPAVLFLAETKISDSLSCSRDLRLNFKTSPKFICCLYRSPSDHNWDDLLEYLAVQIDFLNINHPASEVKNRLRWAKEHRQWTPQQWCAIQWSDEARFEVCVVEFPASIMVWGSMSSKGVGKLHFIDGNLDTKKYLAILEESLLPVMEECLTSGQDFVFQQDGAACHTSKSAIKWMEENNVSLLKWVSSSPGLTPIETLKKVLRQHPARTITALRQKLQEIWDCFIPNFCHNLT</sequence>
<dbReference type="AlphaFoldDB" id="A0A9P0MKE0"/>
<accession>A0A9P0MKE0</accession>
<evidence type="ECO:0000313" key="1">
    <source>
        <dbReference type="EMBL" id="CAH2014279.1"/>
    </source>
</evidence>
<gene>
    <name evidence="1" type="ORF">ACAOBT_LOCUS34007</name>
</gene>
<dbReference type="GO" id="GO:0003676">
    <property type="term" value="F:nucleic acid binding"/>
    <property type="evidence" value="ECO:0007669"/>
    <property type="project" value="InterPro"/>
</dbReference>
<dbReference type="InterPro" id="IPR036397">
    <property type="entry name" value="RNaseH_sf"/>
</dbReference>
<reference evidence="1" key="1">
    <citation type="submission" date="2022-03" db="EMBL/GenBank/DDBJ databases">
        <authorList>
            <person name="Sayadi A."/>
        </authorList>
    </citation>
    <scope>NUCLEOTIDE SEQUENCE</scope>
</reference>